<dbReference type="EMBL" id="CP095071">
    <property type="protein sequence ID" value="UOQ85938.1"/>
    <property type="molecule type" value="Genomic_DNA"/>
</dbReference>
<evidence type="ECO:0000256" key="2">
    <source>
        <dbReference type="ARBA" id="ARBA00023002"/>
    </source>
</evidence>
<proteinExistence type="inferred from homology"/>
<protein>
    <submittedName>
        <fullName evidence="4">SDR family oxidoreductase</fullName>
    </submittedName>
</protein>
<dbReference type="SUPFAM" id="SSF51735">
    <property type="entry name" value="NAD(P)-binding Rossmann-fold domains"/>
    <property type="match status" value="1"/>
</dbReference>
<dbReference type="InterPro" id="IPR002347">
    <property type="entry name" value="SDR_fam"/>
</dbReference>
<keyword evidence="5" id="KW-1185">Reference proteome</keyword>
<evidence type="ECO:0000256" key="3">
    <source>
        <dbReference type="RuleBase" id="RU000363"/>
    </source>
</evidence>
<dbReference type="InterPro" id="IPR020904">
    <property type="entry name" value="Sc_DH/Rdtase_CS"/>
</dbReference>
<gene>
    <name evidence="4" type="ORF">MUN87_03270</name>
</gene>
<dbReference type="PRINTS" id="PR00080">
    <property type="entry name" value="SDRFAMILY"/>
</dbReference>
<accession>A0ABY4GP22</accession>
<sequence length="262" mass="29343">MNRLMGKHVLITGASSGIGEALAYQLAANGAVPILVARTESKLVQIVDKIKKQYQIEAYHYTADITDRQKWGEILDEMMSDIDKVDAVINNAGLGFFRQFDQMNWSDIEKMVQLNLQALFFTTYQLIPYLIKSKPAHIVNIGSQAGKVPTPKSAIYSATKASVISFSNALRMELEGKVFVTSVNIGPVRTAFFEQADPEGNYQKSIQNVMLDPNDVAQKIIHALFTKKREINLPAWMNAGGKLYQLFPQLMEKILKPAFNKK</sequence>
<dbReference type="PIRSF" id="PIRSF000126">
    <property type="entry name" value="11-beta-HSD1"/>
    <property type="match status" value="1"/>
</dbReference>
<name>A0ABY4GP22_9BACI</name>
<reference evidence="4 5" key="1">
    <citation type="submission" date="2022-04" db="EMBL/GenBank/DDBJ databases">
        <title>Gracilibacillus sp. isolated from saltern.</title>
        <authorList>
            <person name="Won M."/>
            <person name="Lee C.-M."/>
            <person name="Woen H.-Y."/>
            <person name="Kwon S.-W."/>
        </authorList>
    </citation>
    <scope>NUCLEOTIDE SEQUENCE [LARGE SCALE GENOMIC DNA]</scope>
    <source>
        <strain evidence="4 5">SSPM10-3</strain>
    </source>
</reference>
<dbReference type="InterPro" id="IPR036291">
    <property type="entry name" value="NAD(P)-bd_dom_sf"/>
</dbReference>
<dbReference type="Pfam" id="PF00106">
    <property type="entry name" value="adh_short"/>
    <property type="match status" value="1"/>
</dbReference>
<dbReference type="PRINTS" id="PR00081">
    <property type="entry name" value="GDHRDH"/>
</dbReference>
<evidence type="ECO:0000313" key="5">
    <source>
        <dbReference type="Proteomes" id="UP000831537"/>
    </source>
</evidence>
<dbReference type="Proteomes" id="UP000831537">
    <property type="component" value="Chromosome"/>
</dbReference>
<dbReference type="PANTHER" id="PTHR44196:SF1">
    <property type="entry name" value="DEHYDROGENASE_REDUCTASE SDR FAMILY MEMBER 7B"/>
    <property type="match status" value="1"/>
</dbReference>
<comment type="similarity">
    <text evidence="1 3">Belongs to the short-chain dehydrogenases/reductases (SDR) family.</text>
</comment>
<keyword evidence="2" id="KW-0560">Oxidoreductase</keyword>
<dbReference type="RefSeq" id="WP_244746236.1">
    <property type="nucleotide sequence ID" value="NZ_CP095071.1"/>
</dbReference>
<organism evidence="4 5">
    <name type="scientific">Gracilibacillus salinarum</name>
    <dbReference type="NCBI Taxonomy" id="2932255"/>
    <lineage>
        <taxon>Bacteria</taxon>
        <taxon>Bacillati</taxon>
        <taxon>Bacillota</taxon>
        <taxon>Bacilli</taxon>
        <taxon>Bacillales</taxon>
        <taxon>Bacillaceae</taxon>
        <taxon>Gracilibacillus</taxon>
    </lineage>
</organism>
<dbReference type="Gene3D" id="3.40.50.720">
    <property type="entry name" value="NAD(P)-binding Rossmann-like Domain"/>
    <property type="match status" value="1"/>
</dbReference>
<evidence type="ECO:0000256" key="1">
    <source>
        <dbReference type="ARBA" id="ARBA00006484"/>
    </source>
</evidence>
<evidence type="ECO:0000313" key="4">
    <source>
        <dbReference type="EMBL" id="UOQ85938.1"/>
    </source>
</evidence>
<dbReference type="PROSITE" id="PS00061">
    <property type="entry name" value="ADH_SHORT"/>
    <property type="match status" value="1"/>
</dbReference>
<dbReference type="PANTHER" id="PTHR44196">
    <property type="entry name" value="DEHYDROGENASE/REDUCTASE SDR FAMILY MEMBER 7B"/>
    <property type="match status" value="1"/>
</dbReference>